<keyword evidence="3" id="KW-1185">Reference proteome</keyword>
<name>A0ABZ0BCL4_9SPHN</name>
<keyword evidence="1" id="KW-0812">Transmembrane</keyword>
<dbReference type="Pfam" id="PF14248">
    <property type="entry name" value="DUF4345"/>
    <property type="match status" value="1"/>
</dbReference>
<gene>
    <name evidence="2" type="ORF">RPR59_03945</name>
</gene>
<evidence type="ECO:0000313" key="2">
    <source>
        <dbReference type="EMBL" id="WNO54416.1"/>
    </source>
</evidence>
<dbReference type="EMBL" id="CP135076">
    <property type="protein sequence ID" value="WNO54416.1"/>
    <property type="molecule type" value="Genomic_DNA"/>
</dbReference>
<keyword evidence="1" id="KW-1133">Transmembrane helix</keyword>
<dbReference type="Proteomes" id="UP001302249">
    <property type="component" value="Chromosome"/>
</dbReference>
<feature type="transmembrane region" description="Helical" evidence="1">
    <location>
        <begin position="105"/>
        <end position="127"/>
    </location>
</feature>
<accession>A0ABZ0BCL4</accession>
<evidence type="ECO:0000313" key="3">
    <source>
        <dbReference type="Proteomes" id="UP001302249"/>
    </source>
</evidence>
<reference evidence="2 3" key="1">
    <citation type="submission" date="2023-09" db="EMBL/GenBank/DDBJ databases">
        <authorList>
            <person name="Rey-Velasco X."/>
        </authorList>
    </citation>
    <scope>NUCLEOTIDE SEQUENCE [LARGE SCALE GENOMIC DNA]</scope>
    <source>
        <strain evidence="2 3">W311</strain>
    </source>
</reference>
<feature type="transmembrane region" description="Helical" evidence="1">
    <location>
        <begin position="80"/>
        <end position="99"/>
    </location>
</feature>
<evidence type="ECO:0000256" key="1">
    <source>
        <dbReference type="SAM" id="Phobius"/>
    </source>
</evidence>
<protein>
    <submittedName>
        <fullName evidence="2">DUF4345 domain-containing protein</fullName>
    </submittedName>
</protein>
<keyword evidence="1" id="KW-0472">Membrane</keyword>
<sequence>MTLDFERRALQLMVGVLTLIPLYVGLRSLFGGPAWIGGVTAVPVDLDSHFRYLSGLFVGLGIGFASCVPHIEWRGGRFRLLGGIVIAGGIGRLLSYFAVGEPSHGQMIGLAIELVVVPLLLLWQAALHSRWRRLRMPIV</sequence>
<dbReference type="InterPro" id="IPR025597">
    <property type="entry name" value="DUF4345"/>
</dbReference>
<feature type="transmembrane region" description="Helical" evidence="1">
    <location>
        <begin position="12"/>
        <end position="30"/>
    </location>
</feature>
<feature type="transmembrane region" description="Helical" evidence="1">
    <location>
        <begin position="50"/>
        <end position="68"/>
    </location>
</feature>
<organism evidence="2 3">
    <name type="scientific">Stakelama saccharophila</name>
    <dbReference type="NCBI Taxonomy" id="3075605"/>
    <lineage>
        <taxon>Bacteria</taxon>
        <taxon>Pseudomonadati</taxon>
        <taxon>Pseudomonadota</taxon>
        <taxon>Alphaproteobacteria</taxon>
        <taxon>Sphingomonadales</taxon>
        <taxon>Sphingomonadaceae</taxon>
        <taxon>Stakelama</taxon>
    </lineage>
</organism>
<proteinExistence type="predicted"/>
<dbReference type="RefSeq" id="WP_313916878.1">
    <property type="nucleotide sequence ID" value="NZ_CP135076.1"/>
</dbReference>